<dbReference type="GO" id="GO:0060271">
    <property type="term" value="P:cilium assembly"/>
    <property type="evidence" value="ECO:0007669"/>
    <property type="project" value="InterPro"/>
</dbReference>
<accession>T1IV26</accession>
<reference evidence="6" key="2">
    <citation type="submission" date="2015-02" db="UniProtKB">
        <authorList>
            <consortium name="EnsemblMetazoa"/>
        </authorList>
    </citation>
    <scope>IDENTIFICATION</scope>
</reference>
<feature type="region of interest" description="Disordered" evidence="3">
    <location>
        <begin position="374"/>
        <end position="395"/>
    </location>
</feature>
<proteinExistence type="predicted"/>
<dbReference type="InterPro" id="IPR000340">
    <property type="entry name" value="Dual-sp_phosphatase_cat-dom"/>
</dbReference>
<feature type="compositionally biased region" description="Low complexity" evidence="3">
    <location>
        <begin position="299"/>
        <end position="311"/>
    </location>
</feature>
<dbReference type="Proteomes" id="UP000014500">
    <property type="component" value="Unassembled WGS sequence"/>
</dbReference>
<dbReference type="InterPro" id="IPR029021">
    <property type="entry name" value="Prot-tyrosine_phosphatase-like"/>
</dbReference>
<dbReference type="InterPro" id="IPR000387">
    <property type="entry name" value="Tyr_Pase_dom"/>
</dbReference>
<feature type="compositionally biased region" description="Basic and acidic residues" evidence="3">
    <location>
        <begin position="315"/>
        <end position="324"/>
    </location>
</feature>
<dbReference type="InterPro" id="IPR049573">
    <property type="entry name" value="PTPDC1_PTP"/>
</dbReference>
<dbReference type="eggNOG" id="KOG1720">
    <property type="taxonomic scope" value="Eukaryota"/>
</dbReference>
<dbReference type="InterPro" id="IPR050561">
    <property type="entry name" value="PTP"/>
</dbReference>
<feature type="domain" description="Tyrosine-protein phosphatase" evidence="4">
    <location>
        <begin position="54"/>
        <end position="225"/>
    </location>
</feature>
<organism evidence="6 7">
    <name type="scientific">Strigamia maritima</name>
    <name type="common">European centipede</name>
    <name type="synonym">Geophilus maritimus</name>
    <dbReference type="NCBI Taxonomy" id="126957"/>
    <lineage>
        <taxon>Eukaryota</taxon>
        <taxon>Metazoa</taxon>
        <taxon>Ecdysozoa</taxon>
        <taxon>Arthropoda</taxon>
        <taxon>Myriapoda</taxon>
        <taxon>Chilopoda</taxon>
        <taxon>Pleurostigmophora</taxon>
        <taxon>Geophilomorpha</taxon>
        <taxon>Linotaeniidae</taxon>
        <taxon>Strigamia</taxon>
    </lineage>
</organism>
<evidence type="ECO:0000259" key="4">
    <source>
        <dbReference type="PROSITE" id="PS50054"/>
    </source>
</evidence>
<dbReference type="HOGENOM" id="CLU_019730_0_0_1"/>
<evidence type="ECO:0000256" key="2">
    <source>
        <dbReference type="ARBA" id="ARBA00022912"/>
    </source>
</evidence>
<dbReference type="Pfam" id="PF00782">
    <property type="entry name" value="DSPc"/>
    <property type="match status" value="1"/>
</dbReference>
<dbReference type="PROSITE" id="PS50056">
    <property type="entry name" value="TYR_PHOSPHATASE_2"/>
    <property type="match status" value="1"/>
</dbReference>
<sequence>MNSKKEKPSYKKFSEKFRNVAPLDFQCQVFCRGKKCKYEGSANWRESQMALDGIFSTWITCNILAMARPNTEQIKNINLIDQFHKNGIRTIINLQQAGEHGYCGNGLESGGFSYVSAIFMENGIFFYNFPWRDYGVAPLESITDVMKVIAFSLVEGKVAIHCHAGLGRTGVVIACYLVYSTRIRGNDAIRYVRRRRPNSIQTSIQVATVNSFAEFIFPSFVIINIGDYDEDDEFTVEEHLRRQARILHGFEARNYRYLPKFVHQVCERLLQLAGLQPVVLIKESSSKTLFWKTFLGMSDPTSVSSPKSPTSGETSKADSNKTAEKVSSGKINNSSPSKLKTKGKSVMKSLKRAFKKPLNNLTIEEEDFGVIVESTPSTSGRSSKQSSTGSYESYTVDSSSFEDYEMDKDDKKHYPTPSDNLVDLDDEESFVTWSRWKKKLLEEGEEGEEGEEEDQQPPLDLLENMERIVSQQSSLTLTTDDSNGELDMDAIYTATLPPEMVKPPPVPAKQLLTANQLATALTTNPETLQQTMLAKLEELARALNEDPQNGWKTLTSTSDPVLLVGLLYIWLEQLQQPLISKQDWTQIQSTDYLKDPVQALYRLSKSSRITIEYLLRFVAHIEPISTKQRNLIIKSLVVTMMQRHVGSSVAAADEISNFAHAIIKLIQAKK</sequence>
<dbReference type="OMA" id="WITCNIL"/>
<feature type="domain" description="Tyrosine specific protein phosphatases" evidence="5">
    <location>
        <begin position="140"/>
        <end position="207"/>
    </location>
</feature>
<dbReference type="PROSITE" id="PS50054">
    <property type="entry name" value="TYR_PHOSPHATASE_DUAL"/>
    <property type="match status" value="1"/>
</dbReference>
<evidence type="ECO:0000256" key="3">
    <source>
        <dbReference type="SAM" id="MobiDB-lite"/>
    </source>
</evidence>
<dbReference type="SUPFAM" id="SSF48350">
    <property type="entry name" value="GTPase activation domain, GAP"/>
    <property type="match status" value="1"/>
</dbReference>
<evidence type="ECO:0000313" key="7">
    <source>
        <dbReference type="Proteomes" id="UP000014500"/>
    </source>
</evidence>
<dbReference type="SMART" id="SM00404">
    <property type="entry name" value="PTPc_motif"/>
    <property type="match status" value="1"/>
</dbReference>
<feature type="compositionally biased region" description="Polar residues" evidence="3">
    <location>
        <begin position="329"/>
        <end position="338"/>
    </location>
</feature>
<dbReference type="Gene3D" id="3.90.190.10">
    <property type="entry name" value="Protein tyrosine phosphatase superfamily"/>
    <property type="match status" value="1"/>
</dbReference>
<dbReference type="AlphaFoldDB" id="T1IV26"/>
<evidence type="ECO:0000313" key="6">
    <source>
        <dbReference type="EnsemblMetazoa" id="SMAR005015-PA"/>
    </source>
</evidence>
<dbReference type="InterPro" id="IPR003595">
    <property type="entry name" value="Tyr_Pase_cat"/>
</dbReference>
<dbReference type="STRING" id="126957.T1IV26"/>
<feature type="compositionally biased region" description="Low complexity" evidence="3">
    <location>
        <begin position="374"/>
        <end position="390"/>
    </location>
</feature>
<dbReference type="SMART" id="SM00195">
    <property type="entry name" value="DSPc"/>
    <property type="match status" value="1"/>
</dbReference>
<dbReference type="SUPFAM" id="SSF52799">
    <property type="entry name" value="(Phosphotyrosine protein) phosphatases II"/>
    <property type="match status" value="1"/>
</dbReference>
<keyword evidence="2" id="KW-0904">Protein phosphatase</keyword>
<reference evidence="7" key="1">
    <citation type="submission" date="2011-05" db="EMBL/GenBank/DDBJ databases">
        <authorList>
            <person name="Richards S.R."/>
            <person name="Qu J."/>
            <person name="Jiang H."/>
            <person name="Jhangiani S.N."/>
            <person name="Agravi P."/>
            <person name="Goodspeed R."/>
            <person name="Gross S."/>
            <person name="Mandapat C."/>
            <person name="Jackson L."/>
            <person name="Mathew T."/>
            <person name="Pu L."/>
            <person name="Thornton R."/>
            <person name="Saada N."/>
            <person name="Wilczek-Boney K.B."/>
            <person name="Lee S."/>
            <person name="Kovar C."/>
            <person name="Wu Y."/>
            <person name="Scherer S.E."/>
            <person name="Worley K.C."/>
            <person name="Muzny D.M."/>
            <person name="Gibbs R."/>
        </authorList>
    </citation>
    <scope>NUCLEOTIDE SEQUENCE</scope>
    <source>
        <strain evidence="7">Brora</strain>
    </source>
</reference>
<evidence type="ECO:0000259" key="5">
    <source>
        <dbReference type="PROSITE" id="PS50056"/>
    </source>
</evidence>
<evidence type="ECO:0000256" key="1">
    <source>
        <dbReference type="ARBA" id="ARBA00022801"/>
    </source>
</evidence>
<name>T1IV26_STRMM</name>
<dbReference type="EMBL" id="JH431572">
    <property type="status" value="NOT_ANNOTATED_CDS"/>
    <property type="molecule type" value="Genomic_DNA"/>
</dbReference>
<dbReference type="GO" id="GO:0004725">
    <property type="term" value="F:protein tyrosine phosphatase activity"/>
    <property type="evidence" value="ECO:0007669"/>
    <property type="project" value="InterPro"/>
</dbReference>
<feature type="region of interest" description="Disordered" evidence="3">
    <location>
        <begin position="299"/>
        <end position="344"/>
    </location>
</feature>
<dbReference type="EnsemblMetazoa" id="SMAR005015-RA">
    <property type="protein sequence ID" value="SMAR005015-PA"/>
    <property type="gene ID" value="SMAR005015"/>
</dbReference>
<keyword evidence="7" id="KW-1185">Reference proteome</keyword>
<dbReference type="InterPro" id="IPR020422">
    <property type="entry name" value="TYR_PHOSPHATASE_DUAL_dom"/>
</dbReference>
<keyword evidence="1" id="KW-0378">Hydrolase</keyword>
<dbReference type="PROSITE" id="PS00383">
    <property type="entry name" value="TYR_PHOSPHATASE_1"/>
    <property type="match status" value="1"/>
</dbReference>
<dbReference type="InterPro" id="IPR008936">
    <property type="entry name" value="Rho_GTPase_activation_prot"/>
</dbReference>
<dbReference type="InterPro" id="IPR016130">
    <property type="entry name" value="Tyr_Pase_AS"/>
</dbReference>
<protein>
    <submittedName>
        <fullName evidence="6">Uncharacterized protein</fullName>
    </submittedName>
</protein>
<dbReference type="PANTHER" id="PTHR23339">
    <property type="entry name" value="TYROSINE SPECIFIC PROTEIN PHOSPHATASE AND DUAL SPECIFICITY PROTEIN PHOSPHATASE"/>
    <property type="match status" value="1"/>
</dbReference>
<dbReference type="FunFam" id="3.90.190.10:FF:000157">
    <property type="entry name" value="Protein-tyrosine phosphatase"/>
    <property type="match status" value="1"/>
</dbReference>
<dbReference type="CDD" id="cd14506">
    <property type="entry name" value="PTP_PTPDC1"/>
    <property type="match status" value="1"/>
</dbReference>